<reference evidence="4" key="1">
    <citation type="submission" date="2016-11" db="EMBL/GenBank/DDBJ databases">
        <authorList>
            <person name="Varghese N."/>
            <person name="Submissions S."/>
        </authorList>
    </citation>
    <scope>NUCLEOTIDE SEQUENCE [LARGE SCALE GENOMIC DNA]</scope>
    <source>
        <strain evidence="4">YR203</strain>
    </source>
</reference>
<keyword evidence="2" id="KW-0732">Signal</keyword>
<evidence type="ECO:0008006" key="5">
    <source>
        <dbReference type="Google" id="ProtNLM"/>
    </source>
</evidence>
<evidence type="ECO:0000313" key="4">
    <source>
        <dbReference type="Proteomes" id="UP000184108"/>
    </source>
</evidence>
<dbReference type="EMBL" id="FQVE01000006">
    <property type="protein sequence ID" value="SHG51685.1"/>
    <property type="molecule type" value="Genomic_DNA"/>
</dbReference>
<proteinExistence type="predicted"/>
<dbReference type="RefSeq" id="WP_073175306.1">
    <property type="nucleotide sequence ID" value="NZ_FQVE01000006.1"/>
</dbReference>
<protein>
    <recommendedName>
        <fullName evidence="5">DUF4468 domain-containing protein</fullName>
    </recommendedName>
</protein>
<dbReference type="Proteomes" id="UP000184108">
    <property type="component" value="Unassembled WGS sequence"/>
</dbReference>
<name>A0A1M5KG57_9FLAO</name>
<accession>A0A1M5KG57</accession>
<sequence length="185" mass="21210">MTKQLKLAIVLMTTIVSMNVNAQKKATVKTTKPKTAQPTTESKTSKPTKQETMEWIAGKMKENISTHSDDVFVSYKDGIFTYRNNYGSRQFCDYSFDLNKVTTMNDEYSKDFYIQGRQLIYVQCDYDKAGQGNFYNNLSMSGPNYNNYRTAFSFTPDQALVDRLKKAFATLIEYNATKKGADEKF</sequence>
<gene>
    <name evidence="3" type="ORF">SAMN02787073_4359</name>
</gene>
<evidence type="ECO:0000256" key="2">
    <source>
        <dbReference type="SAM" id="SignalP"/>
    </source>
</evidence>
<evidence type="ECO:0000256" key="1">
    <source>
        <dbReference type="SAM" id="MobiDB-lite"/>
    </source>
</evidence>
<feature type="chain" id="PRO_5012093021" description="DUF4468 domain-containing protein" evidence="2">
    <location>
        <begin position="23"/>
        <end position="185"/>
    </location>
</feature>
<feature type="signal peptide" evidence="2">
    <location>
        <begin position="1"/>
        <end position="22"/>
    </location>
</feature>
<feature type="region of interest" description="Disordered" evidence="1">
    <location>
        <begin position="27"/>
        <end position="51"/>
    </location>
</feature>
<organism evidence="3 4">
    <name type="scientific">Chryseobacterium vrystaatense</name>
    <dbReference type="NCBI Taxonomy" id="307480"/>
    <lineage>
        <taxon>Bacteria</taxon>
        <taxon>Pseudomonadati</taxon>
        <taxon>Bacteroidota</taxon>
        <taxon>Flavobacteriia</taxon>
        <taxon>Flavobacteriales</taxon>
        <taxon>Weeksellaceae</taxon>
        <taxon>Chryseobacterium group</taxon>
        <taxon>Chryseobacterium</taxon>
    </lineage>
</organism>
<feature type="compositionally biased region" description="Low complexity" evidence="1">
    <location>
        <begin position="27"/>
        <end position="47"/>
    </location>
</feature>
<dbReference type="AlphaFoldDB" id="A0A1M5KG57"/>
<evidence type="ECO:0000313" key="3">
    <source>
        <dbReference type="EMBL" id="SHG51685.1"/>
    </source>
</evidence>